<sequence length="160" mass="17851">MAFKEANEYANYQGVGDDRLPWALTSKRGLLVHCRSSRRRNKIPDKERSAPKELLEKNTISDISGAPVVGSQTLLAFLSLLPHPDVALEWTRVHEKVAQKKNVRLARDRHIPPTSGDRARARARCAPDATPTPAPAPQTGTMRPQIYEFCPSSLRSSDDR</sequence>
<proteinExistence type="predicted"/>
<dbReference type="EMBL" id="BGZK01000069">
    <property type="protein sequence ID" value="GBP15133.1"/>
    <property type="molecule type" value="Genomic_DNA"/>
</dbReference>
<evidence type="ECO:0000256" key="1">
    <source>
        <dbReference type="SAM" id="MobiDB-lite"/>
    </source>
</evidence>
<feature type="region of interest" description="Disordered" evidence="1">
    <location>
        <begin position="109"/>
        <end position="160"/>
    </location>
</feature>
<name>A0A4C1TKV7_EUMVA</name>
<comment type="caution">
    <text evidence="2">The sequence shown here is derived from an EMBL/GenBank/DDBJ whole genome shotgun (WGS) entry which is preliminary data.</text>
</comment>
<accession>A0A4C1TKV7</accession>
<evidence type="ECO:0000313" key="2">
    <source>
        <dbReference type="EMBL" id="GBP15133.1"/>
    </source>
</evidence>
<reference evidence="2 3" key="1">
    <citation type="journal article" date="2019" name="Commun. Biol.">
        <title>The bagworm genome reveals a unique fibroin gene that provides high tensile strength.</title>
        <authorList>
            <person name="Kono N."/>
            <person name="Nakamura H."/>
            <person name="Ohtoshi R."/>
            <person name="Tomita M."/>
            <person name="Numata K."/>
            <person name="Arakawa K."/>
        </authorList>
    </citation>
    <scope>NUCLEOTIDE SEQUENCE [LARGE SCALE GENOMIC DNA]</scope>
</reference>
<protein>
    <submittedName>
        <fullName evidence="2">Uncharacterized protein</fullName>
    </submittedName>
</protein>
<dbReference type="Proteomes" id="UP000299102">
    <property type="component" value="Unassembled WGS sequence"/>
</dbReference>
<dbReference type="AlphaFoldDB" id="A0A4C1TKV7"/>
<gene>
    <name evidence="2" type="ORF">EVAR_11433_1</name>
</gene>
<evidence type="ECO:0000313" key="3">
    <source>
        <dbReference type="Proteomes" id="UP000299102"/>
    </source>
</evidence>
<keyword evidence="3" id="KW-1185">Reference proteome</keyword>
<organism evidence="2 3">
    <name type="scientific">Eumeta variegata</name>
    <name type="common">Bagworm moth</name>
    <name type="synonym">Eumeta japonica</name>
    <dbReference type="NCBI Taxonomy" id="151549"/>
    <lineage>
        <taxon>Eukaryota</taxon>
        <taxon>Metazoa</taxon>
        <taxon>Ecdysozoa</taxon>
        <taxon>Arthropoda</taxon>
        <taxon>Hexapoda</taxon>
        <taxon>Insecta</taxon>
        <taxon>Pterygota</taxon>
        <taxon>Neoptera</taxon>
        <taxon>Endopterygota</taxon>
        <taxon>Lepidoptera</taxon>
        <taxon>Glossata</taxon>
        <taxon>Ditrysia</taxon>
        <taxon>Tineoidea</taxon>
        <taxon>Psychidae</taxon>
        <taxon>Oiketicinae</taxon>
        <taxon>Eumeta</taxon>
    </lineage>
</organism>